<keyword evidence="3" id="KW-1185">Reference proteome</keyword>
<comment type="caution">
    <text evidence="2">The sequence shown here is derived from an EMBL/GenBank/DDBJ whole genome shotgun (WGS) entry which is preliminary data.</text>
</comment>
<evidence type="ECO:0000313" key="3">
    <source>
        <dbReference type="Proteomes" id="UP001419268"/>
    </source>
</evidence>
<evidence type="ECO:0000313" key="2">
    <source>
        <dbReference type="EMBL" id="KAK9111374.1"/>
    </source>
</evidence>
<reference evidence="2 3" key="1">
    <citation type="submission" date="2024-01" db="EMBL/GenBank/DDBJ databases">
        <title>Genome assemblies of Stephania.</title>
        <authorList>
            <person name="Yang L."/>
        </authorList>
    </citation>
    <scope>NUCLEOTIDE SEQUENCE [LARGE SCALE GENOMIC DNA]</scope>
    <source>
        <strain evidence="2">JXDWG</strain>
        <tissue evidence="2">Leaf</tissue>
    </source>
</reference>
<accession>A0AAP0I9V6</accession>
<dbReference type="EMBL" id="JBBNAG010000008">
    <property type="protein sequence ID" value="KAK9111374.1"/>
    <property type="molecule type" value="Genomic_DNA"/>
</dbReference>
<evidence type="ECO:0000256" key="1">
    <source>
        <dbReference type="SAM" id="MobiDB-lite"/>
    </source>
</evidence>
<organism evidence="2 3">
    <name type="scientific">Stephania cephalantha</name>
    <dbReference type="NCBI Taxonomy" id="152367"/>
    <lineage>
        <taxon>Eukaryota</taxon>
        <taxon>Viridiplantae</taxon>
        <taxon>Streptophyta</taxon>
        <taxon>Embryophyta</taxon>
        <taxon>Tracheophyta</taxon>
        <taxon>Spermatophyta</taxon>
        <taxon>Magnoliopsida</taxon>
        <taxon>Ranunculales</taxon>
        <taxon>Menispermaceae</taxon>
        <taxon>Menispermoideae</taxon>
        <taxon>Cissampelideae</taxon>
        <taxon>Stephania</taxon>
    </lineage>
</organism>
<feature type="compositionally biased region" description="Low complexity" evidence="1">
    <location>
        <begin position="139"/>
        <end position="149"/>
    </location>
</feature>
<gene>
    <name evidence="2" type="ORF">Scep_018893</name>
</gene>
<name>A0AAP0I9V6_9MAGN</name>
<sequence length="186" mass="20884">MSPLPYGITRDHTERRGSNEYAWVYSLAYVASRKAGWVSKYFDIHHHEAHRNNMHIDTLLCVSRWDVKVEQALNVDHVQRIRRALDKSRSNMWVQQSVDVIKAQKALSPRGSDKASAVKMVDNALKLIAMFGSHTPSSTTASVVTQSQPASKSVERVTDNRTEDVSSINVRRATSICSVATHRANP</sequence>
<proteinExistence type="predicted"/>
<protein>
    <submittedName>
        <fullName evidence="2">Uncharacterized protein</fullName>
    </submittedName>
</protein>
<feature type="region of interest" description="Disordered" evidence="1">
    <location>
        <begin position="139"/>
        <end position="161"/>
    </location>
</feature>
<dbReference type="AlphaFoldDB" id="A0AAP0I9V6"/>
<dbReference type="Proteomes" id="UP001419268">
    <property type="component" value="Unassembled WGS sequence"/>
</dbReference>